<evidence type="ECO:0000256" key="1">
    <source>
        <dbReference type="SAM" id="MobiDB-lite"/>
    </source>
</evidence>
<keyword evidence="3" id="KW-1185">Reference proteome</keyword>
<proteinExistence type="predicted"/>
<evidence type="ECO:0000313" key="3">
    <source>
        <dbReference type="Proteomes" id="UP000635606"/>
    </source>
</evidence>
<gene>
    <name evidence="2" type="ORF">Voc01_095520</name>
</gene>
<reference evidence="2" key="1">
    <citation type="submission" date="2021-01" db="EMBL/GenBank/DDBJ databases">
        <title>Whole genome shotgun sequence of Virgisporangium ochraceum NBRC 16418.</title>
        <authorList>
            <person name="Komaki H."/>
            <person name="Tamura T."/>
        </authorList>
    </citation>
    <scope>NUCLEOTIDE SEQUENCE</scope>
    <source>
        <strain evidence="2">NBRC 16418</strain>
    </source>
</reference>
<evidence type="ECO:0000313" key="2">
    <source>
        <dbReference type="EMBL" id="GIJ74635.1"/>
    </source>
</evidence>
<feature type="region of interest" description="Disordered" evidence="1">
    <location>
        <begin position="1"/>
        <end position="31"/>
    </location>
</feature>
<comment type="caution">
    <text evidence="2">The sequence shown here is derived from an EMBL/GenBank/DDBJ whole genome shotgun (WGS) entry which is preliminary data.</text>
</comment>
<protein>
    <submittedName>
        <fullName evidence="2">Uncharacterized protein</fullName>
    </submittedName>
</protein>
<organism evidence="2 3">
    <name type="scientific">Virgisporangium ochraceum</name>
    <dbReference type="NCBI Taxonomy" id="65505"/>
    <lineage>
        <taxon>Bacteria</taxon>
        <taxon>Bacillati</taxon>
        <taxon>Actinomycetota</taxon>
        <taxon>Actinomycetes</taxon>
        <taxon>Micromonosporales</taxon>
        <taxon>Micromonosporaceae</taxon>
        <taxon>Virgisporangium</taxon>
    </lineage>
</organism>
<dbReference type="AlphaFoldDB" id="A0A8J4EGD0"/>
<name>A0A8J4EGD0_9ACTN</name>
<dbReference type="EMBL" id="BOPH01000142">
    <property type="protein sequence ID" value="GIJ74635.1"/>
    <property type="molecule type" value="Genomic_DNA"/>
</dbReference>
<sequence>MPATGAQPAPDVVSGASVPDEPDSPQAARPMVAKANAKAAVVRIVRVRMAILTIARLPCPGSPPSGEAACPTGDDETPAQT</sequence>
<feature type="region of interest" description="Disordered" evidence="1">
    <location>
        <begin position="57"/>
        <end position="81"/>
    </location>
</feature>
<accession>A0A8J4EGD0</accession>
<dbReference type="Proteomes" id="UP000635606">
    <property type="component" value="Unassembled WGS sequence"/>
</dbReference>